<gene>
    <name evidence="1" type="ORF">E2C01_093666</name>
</gene>
<evidence type="ECO:0000313" key="2">
    <source>
        <dbReference type="Proteomes" id="UP000324222"/>
    </source>
</evidence>
<name>A0A5B7JQE7_PORTR</name>
<accession>A0A5B7JQE7</accession>
<dbReference type="AlphaFoldDB" id="A0A5B7JQE7"/>
<evidence type="ECO:0000313" key="1">
    <source>
        <dbReference type="EMBL" id="MPC98302.1"/>
    </source>
</evidence>
<dbReference type="Proteomes" id="UP000324222">
    <property type="component" value="Unassembled WGS sequence"/>
</dbReference>
<protein>
    <submittedName>
        <fullName evidence="1">Uncharacterized protein</fullName>
    </submittedName>
</protein>
<comment type="caution">
    <text evidence="1">The sequence shown here is derived from an EMBL/GenBank/DDBJ whole genome shotgun (WGS) entry which is preliminary data.</text>
</comment>
<sequence length="68" mass="7358">MSTLASAETPSAAGSMLRFPTTTHSILQVHIPSGGLSDVSEDRKDTTHLQTSLLPRRRLLSLLLLPSF</sequence>
<proteinExistence type="predicted"/>
<dbReference type="EMBL" id="VSRR010113513">
    <property type="protein sequence ID" value="MPC98302.1"/>
    <property type="molecule type" value="Genomic_DNA"/>
</dbReference>
<reference evidence="1 2" key="1">
    <citation type="submission" date="2019-05" db="EMBL/GenBank/DDBJ databases">
        <title>Another draft genome of Portunus trituberculatus and its Hox gene families provides insights of decapod evolution.</title>
        <authorList>
            <person name="Jeong J.-H."/>
            <person name="Song I."/>
            <person name="Kim S."/>
            <person name="Choi T."/>
            <person name="Kim D."/>
            <person name="Ryu S."/>
            <person name="Kim W."/>
        </authorList>
    </citation>
    <scope>NUCLEOTIDE SEQUENCE [LARGE SCALE GENOMIC DNA]</scope>
    <source>
        <tissue evidence="1">Muscle</tissue>
    </source>
</reference>
<keyword evidence="2" id="KW-1185">Reference proteome</keyword>
<organism evidence="1 2">
    <name type="scientific">Portunus trituberculatus</name>
    <name type="common">Swimming crab</name>
    <name type="synonym">Neptunus trituberculatus</name>
    <dbReference type="NCBI Taxonomy" id="210409"/>
    <lineage>
        <taxon>Eukaryota</taxon>
        <taxon>Metazoa</taxon>
        <taxon>Ecdysozoa</taxon>
        <taxon>Arthropoda</taxon>
        <taxon>Crustacea</taxon>
        <taxon>Multicrustacea</taxon>
        <taxon>Malacostraca</taxon>
        <taxon>Eumalacostraca</taxon>
        <taxon>Eucarida</taxon>
        <taxon>Decapoda</taxon>
        <taxon>Pleocyemata</taxon>
        <taxon>Brachyura</taxon>
        <taxon>Eubrachyura</taxon>
        <taxon>Portunoidea</taxon>
        <taxon>Portunidae</taxon>
        <taxon>Portuninae</taxon>
        <taxon>Portunus</taxon>
    </lineage>
</organism>